<protein>
    <submittedName>
        <fullName evidence="2">Uncharacterized protein</fullName>
    </submittedName>
</protein>
<proteinExistence type="predicted"/>
<sequence length="74" mass="8334">MINDNYQRPGLRPPGRKKSCPKLSPPRNEFSQSPPGKPLKHSIRLISKRWLAANAIGCFARFPLLSFIDDDADT</sequence>
<accession>A0A922L9F9</accession>
<name>A0A922L9F9_DERFA</name>
<evidence type="ECO:0000313" key="3">
    <source>
        <dbReference type="Proteomes" id="UP000790347"/>
    </source>
</evidence>
<reference evidence="2" key="2">
    <citation type="journal article" date="2022" name="Res Sq">
        <title>Comparative Genomics Reveals Insights into the Divergent Evolution of Astigmatic Mites and Household Pest Adaptations.</title>
        <authorList>
            <person name="Xiong Q."/>
            <person name="Wan A.T.-Y."/>
            <person name="Liu X.-Y."/>
            <person name="Fung C.S.-H."/>
            <person name="Xiao X."/>
            <person name="Malainual N."/>
            <person name="Hou J."/>
            <person name="Wang L."/>
            <person name="Wang M."/>
            <person name="Yang K."/>
            <person name="Cui Y."/>
            <person name="Leung E."/>
            <person name="Nong W."/>
            <person name="Shin S.-K."/>
            <person name="Au S."/>
            <person name="Jeong K.Y."/>
            <person name="Chew F.T."/>
            <person name="Hui J."/>
            <person name="Leung T.F."/>
            <person name="Tungtrongchitr A."/>
            <person name="Zhong N."/>
            <person name="Liu Z."/>
            <person name="Tsui S."/>
        </authorList>
    </citation>
    <scope>NUCLEOTIDE SEQUENCE</scope>
    <source>
        <strain evidence="2">Derf</strain>
        <tissue evidence="2">Whole organism</tissue>
    </source>
</reference>
<gene>
    <name evidence="2" type="ORF">DERF_006178</name>
</gene>
<dbReference type="Proteomes" id="UP000790347">
    <property type="component" value="Unassembled WGS sequence"/>
</dbReference>
<dbReference type="AlphaFoldDB" id="A0A922L9F9"/>
<organism evidence="2 3">
    <name type="scientific">Dermatophagoides farinae</name>
    <name type="common">American house dust mite</name>
    <dbReference type="NCBI Taxonomy" id="6954"/>
    <lineage>
        <taxon>Eukaryota</taxon>
        <taxon>Metazoa</taxon>
        <taxon>Ecdysozoa</taxon>
        <taxon>Arthropoda</taxon>
        <taxon>Chelicerata</taxon>
        <taxon>Arachnida</taxon>
        <taxon>Acari</taxon>
        <taxon>Acariformes</taxon>
        <taxon>Sarcoptiformes</taxon>
        <taxon>Astigmata</taxon>
        <taxon>Psoroptidia</taxon>
        <taxon>Analgoidea</taxon>
        <taxon>Pyroglyphidae</taxon>
        <taxon>Dermatophagoidinae</taxon>
        <taxon>Dermatophagoides</taxon>
    </lineage>
</organism>
<evidence type="ECO:0000313" key="2">
    <source>
        <dbReference type="EMBL" id="KAH9522612.1"/>
    </source>
</evidence>
<feature type="region of interest" description="Disordered" evidence="1">
    <location>
        <begin position="1"/>
        <end position="40"/>
    </location>
</feature>
<dbReference type="EMBL" id="ASGP02000002">
    <property type="protein sequence ID" value="KAH9522612.1"/>
    <property type="molecule type" value="Genomic_DNA"/>
</dbReference>
<evidence type="ECO:0000256" key="1">
    <source>
        <dbReference type="SAM" id="MobiDB-lite"/>
    </source>
</evidence>
<reference evidence="2" key="1">
    <citation type="submission" date="2013-05" db="EMBL/GenBank/DDBJ databases">
        <authorList>
            <person name="Yim A.K.Y."/>
            <person name="Chan T.F."/>
            <person name="Ji K.M."/>
            <person name="Liu X.Y."/>
            <person name="Zhou J.W."/>
            <person name="Li R.Q."/>
            <person name="Yang K.Y."/>
            <person name="Li J."/>
            <person name="Li M."/>
            <person name="Law P.T.W."/>
            <person name="Wu Y.L."/>
            <person name="Cai Z.L."/>
            <person name="Qin H."/>
            <person name="Bao Y."/>
            <person name="Leung R.K.K."/>
            <person name="Ng P.K.S."/>
            <person name="Zou J."/>
            <person name="Zhong X.J."/>
            <person name="Ran P.X."/>
            <person name="Zhong N.S."/>
            <person name="Liu Z.G."/>
            <person name="Tsui S.K.W."/>
        </authorList>
    </citation>
    <scope>NUCLEOTIDE SEQUENCE</scope>
    <source>
        <strain evidence="2">Derf</strain>
        <tissue evidence="2">Whole organism</tissue>
    </source>
</reference>
<comment type="caution">
    <text evidence="2">The sequence shown here is derived from an EMBL/GenBank/DDBJ whole genome shotgun (WGS) entry which is preliminary data.</text>
</comment>
<keyword evidence="3" id="KW-1185">Reference proteome</keyword>